<protein>
    <submittedName>
        <fullName evidence="2">Uncharacterized protein</fullName>
    </submittedName>
</protein>
<keyword evidence="1" id="KW-0472">Membrane</keyword>
<organism evidence="2">
    <name type="scientific">Octopus bimaculoides</name>
    <name type="common">California two-spotted octopus</name>
    <dbReference type="NCBI Taxonomy" id="37653"/>
    <lineage>
        <taxon>Eukaryota</taxon>
        <taxon>Metazoa</taxon>
        <taxon>Spiralia</taxon>
        <taxon>Lophotrochozoa</taxon>
        <taxon>Mollusca</taxon>
        <taxon>Cephalopoda</taxon>
        <taxon>Coleoidea</taxon>
        <taxon>Octopodiformes</taxon>
        <taxon>Octopoda</taxon>
        <taxon>Incirrata</taxon>
        <taxon>Octopodidae</taxon>
        <taxon>Octopus</taxon>
    </lineage>
</organism>
<evidence type="ECO:0000256" key="1">
    <source>
        <dbReference type="SAM" id="Phobius"/>
    </source>
</evidence>
<feature type="transmembrane region" description="Helical" evidence="1">
    <location>
        <begin position="83"/>
        <end position="105"/>
    </location>
</feature>
<evidence type="ECO:0000313" key="2">
    <source>
        <dbReference type="EMBL" id="KOF80103.1"/>
    </source>
</evidence>
<dbReference type="AlphaFoldDB" id="A0A0L8GT01"/>
<feature type="transmembrane region" description="Helical" evidence="1">
    <location>
        <begin position="117"/>
        <end position="141"/>
    </location>
</feature>
<proteinExistence type="predicted"/>
<dbReference type="EMBL" id="KQ420488">
    <property type="protein sequence ID" value="KOF80103.1"/>
    <property type="molecule type" value="Genomic_DNA"/>
</dbReference>
<gene>
    <name evidence="2" type="ORF">OCBIM_22028439mg</name>
</gene>
<sequence length="168" mass="19564">MRTPVILLSPTTQLLCREVAPCSIDPSAFNLYPFMTDFQSPFSIYQSLSILLFPPFSLKTDILHTLTITHLHCYPSPSLSHHFLLYLTLLTSFTFSLSQFQYLLFYHSYHSLFMPPMLFLSIQTSCGCVSLPSFTFSSIILSSPVHQLLYRIYWRMNKQRQCKMERTL</sequence>
<keyword evidence="1" id="KW-1133">Transmembrane helix</keyword>
<accession>A0A0L8GT01</accession>
<reference evidence="2" key="1">
    <citation type="submission" date="2015-07" db="EMBL/GenBank/DDBJ databases">
        <title>MeaNS - Measles Nucleotide Surveillance Program.</title>
        <authorList>
            <person name="Tran T."/>
            <person name="Druce J."/>
        </authorList>
    </citation>
    <scope>NUCLEOTIDE SEQUENCE</scope>
    <source>
        <strain evidence="2">UCB-OBI-ISO-001</strain>
        <tissue evidence="2">Gonad</tissue>
    </source>
</reference>
<keyword evidence="1" id="KW-0812">Transmembrane</keyword>
<name>A0A0L8GT01_OCTBM</name>